<dbReference type="RefSeq" id="WP_229570900.1">
    <property type="nucleotide sequence ID" value="NZ_AP025226.1"/>
</dbReference>
<keyword evidence="9" id="KW-1185">Reference proteome</keyword>
<comment type="subcellular location">
    <subcellularLocation>
        <location evidence="1">Cell membrane</location>
        <topology evidence="1">Multi-pass membrane protein</topology>
    </subcellularLocation>
</comment>
<dbReference type="GeneID" id="68867920"/>
<dbReference type="AlphaFoldDB" id="A0AAQ4CWK0"/>
<feature type="domain" description="Glycine transporter" evidence="7">
    <location>
        <begin position="93"/>
        <end position="166"/>
    </location>
</feature>
<proteinExistence type="predicted"/>
<keyword evidence="2" id="KW-1003">Cell membrane</keyword>
<evidence type="ECO:0000256" key="5">
    <source>
        <dbReference type="ARBA" id="ARBA00023136"/>
    </source>
</evidence>
<dbReference type="PANTHER" id="PTHR30506:SF3">
    <property type="entry name" value="UPF0126 INNER MEMBRANE PROTEIN YADS-RELATED"/>
    <property type="match status" value="1"/>
</dbReference>
<sequence>MILEILNIIGVIAFTISGSLKGINKGLDLFGVIILGMITSYAGGIIADILLGIFPPKILTEWNFLLLTILVSIFVFYFHRIFEIKEFRRILLISDAIGLSTFSSLGASLAYSHSMNVISVGLIAAIVGTGGGVMRDMLVNEIPLILTREIYATAALSGGLIYYFAYPYVHEMASFLSLVSVLIIRLLAIKYNLHLPKQSFTN</sequence>
<feature type="transmembrane region" description="Helical" evidence="6">
    <location>
        <begin position="175"/>
        <end position="193"/>
    </location>
</feature>
<feature type="transmembrane region" description="Helical" evidence="6">
    <location>
        <begin position="117"/>
        <end position="138"/>
    </location>
</feature>
<keyword evidence="4 6" id="KW-1133">Transmembrane helix</keyword>
<dbReference type="KEGG" id="scas:SACC_31980"/>
<gene>
    <name evidence="8" type="ORF">SACC_31980</name>
</gene>
<feature type="transmembrane region" description="Helical" evidence="6">
    <location>
        <begin position="6"/>
        <end position="23"/>
    </location>
</feature>
<reference evidence="8 9" key="1">
    <citation type="journal article" date="2022" name="Microbiol. Resour. Announc.">
        <title>Complete Genome Sequence of the Hyperthermophilic and Acidophilic Archaeon Saccharolobus caldissimus Strain HS-3T.</title>
        <authorList>
            <person name="Sakai H.D."/>
            <person name="Kurosawa N."/>
        </authorList>
    </citation>
    <scope>NUCLEOTIDE SEQUENCE [LARGE SCALE GENOMIC DNA]</scope>
    <source>
        <strain evidence="8 9">JCM32116</strain>
    </source>
</reference>
<evidence type="ECO:0000256" key="6">
    <source>
        <dbReference type="SAM" id="Phobius"/>
    </source>
</evidence>
<keyword evidence="5 6" id="KW-0472">Membrane</keyword>
<dbReference type="InterPro" id="IPR005115">
    <property type="entry name" value="Gly_transporter"/>
</dbReference>
<evidence type="ECO:0000256" key="2">
    <source>
        <dbReference type="ARBA" id="ARBA00022475"/>
    </source>
</evidence>
<dbReference type="GO" id="GO:0005886">
    <property type="term" value="C:plasma membrane"/>
    <property type="evidence" value="ECO:0007669"/>
    <property type="project" value="UniProtKB-SubCell"/>
</dbReference>
<evidence type="ECO:0000256" key="1">
    <source>
        <dbReference type="ARBA" id="ARBA00004651"/>
    </source>
</evidence>
<evidence type="ECO:0000313" key="8">
    <source>
        <dbReference type="EMBL" id="BDC00182.1"/>
    </source>
</evidence>
<organism evidence="8 9">
    <name type="scientific">Saccharolobus caldissimus</name>
    <dbReference type="NCBI Taxonomy" id="1702097"/>
    <lineage>
        <taxon>Archaea</taxon>
        <taxon>Thermoproteota</taxon>
        <taxon>Thermoprotei</taxon>
        <taxon>Sulfolobales</taxon>
        <taxon>Sulfolobaceae</taxon>
        <taxon>Saccharolobus</taxon>
    </lineage>
</organism>
<dbReference type="Pfam" id="PF03458">
    <property type="entry name" value="Gly_transporter"/>
    <property type="match status" value="2"/>
</dbReference>
<dbReference type="PANTHER" id="PTHR30506">
    <property type="entry name" value="INNER MEMBRANE PROTEIN"/>
    <property type="match status" value="1"/>
</dbReference>
<dbReference type="Proteomes" id="UP001319921">
    <property type="component" value="Chromosome"/>
</dbReference>
<feature type="transmembrane region" description="Helical" evidence="6">
    <location>
        <begin position="30"/>
        <end position="54"/>
    </location>
</feature>
<accession>A0AAQ4CWK0</accession>
<feature type="domain" description="Glycine transporter" evidence="7">
    <location>
        <begin position="5"/>
        <end position="80"/>
    </location>
</feature>
<protein>
    <submittedName>
        <fullName evidence="8">Membrane protein</fullName>
    </submittedName>
</protein>
<evidence type="ECO:0000256" key="4">
    <source>
        <dbReference type="ARBA" id="ARBA00022989"/>
    </source>
</evidence>
<evidence type="ECO:0000259" key="7">
    <source>
        <dbReference type="Pfam" id="PF03458"/>
    </source>
</evidence>
<evidence type="ECO:0000313" key="9">
    <source>
        <dbReference type="Proteomes" id="UP001319921"/>
    </source>
</evidence>
<name>A0AAQ4CWK0_9CREN</name>
<keyword evidence="3 6" id="KW-0812">Transmembrane</keyword>
<evidence type="ECO:0000256" key="3">
    <source>
        <dbReference type="ARBA" id="ARBA00022692"/>
    </source>
</evidence>
<feature type="transmembrane region" description="Helical" evidence="6">
    <location>
        <begin position="90"/>
        <end position="111"/>
    </location>
</feature>
<dbReference type="EMBL" id="AP025226">
    <property type="protein sequence ID" value="BDC00182.1"/>
    <property type="molecule type" value="Genomic_DNA"/>
</dbReference>
<feature type="transmembrane region" description="Helical" evidence="6">
    <location>
        <begin position="150"/>
        <end position="169"/>
    </location>
</feature>
<feature type="transmembrane region" description="Helical" evidence="6">
    <location>
        <begin position="60"/>
        <end position="78"/>
    </location>
</feature>